<evidence type="ECO:0000313" key="1">
    <source>
        <dbReference type="EMBL" id="PTH81073.1"/>
    </source>
</evidence>
<dbReference type="Pfam" id="PF20701">
    <property type="entry name" value="HetE-N"/>
    <property type="match status" value="1"/>
</dbReference>
<dbReference type="RefSeq" id="WP_107683383.1">
    <property type="nucleotide sequence ID" value="NZ_PZKL01000026.1"/>
</dbReference>
<comment type="caution">
    <text evidence="1">The sequence shown here is derived from an EMBL/GenBank/DDBJ whole genome shotgun (WGS) entry which is preliminary data.</text>
</comment>
<dbReference type="Proteomes" id="UP000241986">
    <property type="component" value="Unassembled WGS sequence"/>
</dbReference>
<protein>
    <submittedName>
        <fullName evidence="1">Uncharacterized protein</fullName>
    </submittedName>
</protein>
<gene>
    <name evidence="1" type="ORF">DAA48_11035</name>
</gene>
<dbReference type="EMBL" id="PZKL01000026">
    <property type="protein sequence ID" value="PTH81073.1"/>
    <property type="molecule type" value="Genomic_DNA"/>
</dbReference>
<reference evidence="1 2" key="1">
    <citation type="submission" date="2018-03" db="EMBL/GenBank/DDBJ databases">
        <title>Aeromonas veronii whole genome sequencing and analysis.</title>
        <authorList>
            <person name="Xie H."/>
            <person name="Liu T."/>
            <person name="Wang K."/>
        </authorList>
    </citation>
    <scope>NUCLEOTIDE SEQUENCE [LARGE SCALE GENOMIC DNA]</scope>
    <source>
        <strain evidence="1 2">XH.VA.1</strain>
    </source>
</reference>
<sequence>MDFLTSTILSGLLYDGFKSGALLTIDLLKEKLTGWIFDEETLHELTHKLASMNLDDLSERAIEQKINEVSEIQSYLKKIIPEKHQSSVTQNHYGSGDNVVNKTVYNK</sequence>
<organism evidence="1 2">
    <name type="scientific">Aeromonas veronii</name>
    <dbReference type="NCBI Taxonomy" id="654"/>
    <lineage>
        <taxon>Bacteria</taxon>
        <taxon>Pseudomonadati</taxon>
        <taxon>Pseudomonadota</taxon>
        <taxon>Gammaproteobacteria</taxon>
        <taxon>Aeromonadales</taxon>
        <taxon>Aeromonadaceae</taxon>
        <taxon>Aeromonas</taxon>
    </lineage>
</organism>
<evidence type="ECO:0000313" key="2">
    <source>
        <dbReference type="Proteomes" id="UP000241986"/>
    </source>
</evidence>
<dbReference type="AlphaFoldDB" id="A0A2T4N2N8"/>
<accession>A0A2T4N2N8</accession>
<proteinExistence type="predicted"/>
<name>A0A2T4N2N8_AERVE</name>